<evidence type="ECO:0000313" key="1">
    <source>
        <dbReference type="EMBL" id="NDY82777.1"/>
    </source>
</evidence>
<dbReference type="RefSeq" id="WP_163652539.1">
    <property type="nucleotide sequence ID" value="NZ_JAAGRN010000003.1"/>
</dbReference>
<evidence type="ECO:0008006" key="2">
    <source>
        <dbReference type="Google" id="ProtNLM"/>
    </source>
</evidence>
<gene>
    <name evidence="1" type="ORF">G3I67_05975</name>
</gene>
<comment type="caution">
    <text evidence="1">The sequence shown here is derived from an EMBL/GenBank/DDBJ whole genome shotgun (WGS) entry which is preliminary data.</text>
</comment>
<name>A0A6B2R1A5_9BURK</name>
<dbReference type="AlphaFoldDB" id="A0A6B2R1A5"/>
<sequence length="186" mass="20468">MSTSLFQFRSLALRSQHQRITLTTLKIALIASLTGCASVSSVPAGTPVSTVIQQFGKPAVHCKSRNNLPRLVWTSQPSGETAWATEVSTQGLVNGFEQVLTDAKFSLLSNPGWTKDMVHCEFGPPAEIQNLGFYDKHTVWTYRYMSERLGHAMMTITYGDDGITVIRHRAIFDSVMGEAARGYGPN</sequence>
<protein>
    <recommendedName>
        <fullName evidence="2">Lipoprotein</fullName>
    </recommendedName>
</protein>
<reference evidence="1" key="1">
    <citation type="submission" date="2020-02" db="EMBL/GenBank/DDBJ databases">
        <authorList>
            <person name="Chen W.-M."/>
        </authorList>
    </citation>
    <scope>NUCLEOTIDE SEQUENCE</scope>
    <source>
        <strain evidence="1">NBD-18</strain>
    </source>
</reference>
<organism evidence="1">
    <name type="scientific">Sheuella amnicola</name>
    <dbReference type="NCBI Taxonomy" id="2707330"/>
    <lineage>
        <taxon>Bacteria</taxon>
        <taxon>Pseudomonadati</taxon>
        <taxon>Pseudomonadota</taxon>
        <taxon>Betaproteobacteria</taxon>
        <taxon>Burkholderiales</taxon>
        <taxon>Alcaligenaceae</taxon>
        <taxon>Sheuella</taxon>
    </lineage>
</organism>
<proteinExistence type="predicted"/>
<accession>A0A6B2R1A5</accession>
<dbReference type="EMBL" id="JAAGRN010000003">
    <property type="protein sequence ID" value="NDY82777.1"/>
    <property type="molecule type" value="Genomic_DNA"/>
</dbReference>